<proteinExistence type="predicted"/>
<evidence type="ECO:0000313" key="2">
    <source>
        <dbReference type="RefSeq" id="XP_027186995.1"/>
    </source>
</evidence>
<sequence>MNNSLQYVACRTSFEKSIMKRTKSLNSLNLNHYPFHFYFNLNHNPFHPYFNLNPLHLHFNHNPTNLFILNPNQDPNPPNLILQYLNPHPYIDLVLNPLNLTLHHRNLKLNLDYDPNPSNLTLHHFKLNLKLDLHLVILVVKKIYQKFQYSQKGMGLINTNK</sequence>
<dbReference type="Proteomes" id="UP000087171">
    <property type="component" value="Unplaced"/>
</dbReference>
<accession>A0A3Q7YBZ6</accession>
<evidence type="ECO:0000313" key="1">
    <source>
        <dbReference type="Proteomes" id="UP000087171"/>
    </source>
</evidence>
<protein>
    <submittedName>
        <fullName evidence="2">Uncharacterized protein LOC105851156</fullName>
    </submittedName>
</protein>
<dbReference type="RefSeq" id="XP_027186995.1">
    <property type="nucleotide sequence ID" value="XM_027331194.1"/>
</dbReference>
<dbReference type="AlphaFoldDB" id="A0A3Q7YBZ6"/>
<reference evidence="2" key="1">
    <citation type="submission" date="2025-08" db="UniProtKB">
        <authorList>
            <consortium name="RefSeq"/>
        </authorList>
    </citation>
    <scope>IDENTIFICATION</scope>
    <source>
        <tissue evidence="2">Etiolated seedlings</tissue>
    </source>
</reference>
<keyword evidence="1" id="KW-1185">Reference proteome</keyword>
<name>A0A3Q7YBZ6_CICAR</name>
<organism evidence="1 2">
    <name type="scientific">Cicer arietinum</name>
    <name type="common">Chickpea</name>
    <name type="synonym">Garbanzo</name>
    <dbReference type="NCBI Taxonomy" id="3827"/>
    <lineage>
        <taxon>Eukaryota</taxon>
        <taxon>Viridiplantae</taxon>
        <taxon>Streptophyta</taxon>
        <taxon>Embryophyta</taxon>
        <taxon>Tracheophyta</taxon>
        <taxon>Spermatophyta</taxon>
        <taxon>Magnoliopsida</taxon>
        <taxon>eudicotyledons</taxon>
        <taxon>Gunneridae</taxon>
        <taxon>Pentapetalae</taxon>
        <taxon>rosids</taxon>
        <taxon>fabids</taxon>
        <taxon>Fabales</taxon>
        <taxon>Fabaceae</taxon>
        <taxon>Papilionoideae</taxon>
        <taxon>50 kb inversion clade</taxon>
        <taxon>NPAAA clade</taxon>
        <taxon>Hologalegina</taxon>
        <taxon>IRL clade</taxon>
        <taxon>Cicereae</taxon>
        <taxon>Cicer</taxon>
    </lineage>
</organism>
<gene>
    <name evidence="2" type="primary">LOC105851156</name>
</gene>